<accession>A0A016SA18</accession>
<evidence type="ECO:0000313" key="1">
    <source>
        <dbReference type="EMBL" id="EYB87251.1"/>
    </source>
</evidence>
<dbReference type="EMBL" id="JARK01001602">
    <property type="protein sequence ID" value="EYB87251.1"/>
    <property type="molecule type" value="Genomic_DNA"/>
</dbReference>
<sequence>MSSPAPERKWEKPIKSINRYHHPKRMLYVFLLSTLENPSRHVLTRPQAKVEKIDKIKKSIPISPKTDVIFVFSALRNPSGPVPRQK</sequence>
<evidence type="ECO:0000313" key="2">
    <source>
        <dbReference type="Proteomes" id="UP000024635"/>
    </source>
</evidence>
<keyword evidence="2" id="KW-1185">Reference proteome</keyword>
<name>A0A016SA18_9BILA</name>
<proteinExistence type="predicted"/>
<comment type="caution">
    <text evidence="1">The sequence shown here is derived from an EMBL/GenBank/DDBJ whole genome shotgun (WGS) entry which is preliminary data.</text>
</comment>
<gene>
    <name evidence="1" type="primary">Acey_s0266.g715</name>
    <name evidence="1" type="ORF">Y032_0266g715</name>
</gene>
<dbReference type="AlphaFoldDB" id="A0A016SA18"/>
<dbReference type="Proteomes" id="UP000024635">
    <property type="component" value="Unassembled WGS sequence"/>
</dbReference>
<protein>
    <submittedName>
        <fullName evidence="1">Uncharacterized protein</fullName>
    </submittedName>
</protein>
<reference evidence="2" key="1">
    <citation type="journal article" date="2015" name="Nat. Genet.">
        <title>The genome and transcriptome of the zoonotic hookworm Ancylostoma ceylanicum identify infection-specific gene families.</title>
        <authorList>
            <person name="Schwarz E.M."/>
            <person name="Hu Y."/>
            <person name="Antoshechkin I."/>
            <person name="Miller M.M."/>
            <person name="Sternberg P.W."/>
            <person name="Aroian R.V."/>
        </authorList>
    </citation>
    <scope>NUCLEOTIDE SEQUENCE</scope>
    <source>
        <strain evidence="2">HY135</strain>
    </source>
</reference>
<organism evidence="1 2">
    <name type="scientific">Ancylostoma ceylanicum</name>
    <dbReference type="NCBI Taxonomy" id="53326"/>
    <lineage>
        <taxon>Eukaryota</taxon>
        <taxon>Metazoa</taxon>
        <taxon>Ecdysozoa</taxon>
        <taxon>Nematoda</taxon>
        <taxon>Chromadorea</taxon>
        <taxon>Rhabditida</taxon>
        <taxon>Rhabditina</taxon>
        <taxon>Rhabditomorpha</taxon>
        <taxon>Strongyloidea</taxon>
        <taxon>Ancylostomatidae</taxon>
        <taxon>Ancylostomatinae</taxon>
        <taxon>Ancylostoma</taxon>
    </lineage>
</organism>